<keyword evidence="1" id="KW-0732">Signal</keyword>
<dbReference type="Pfam" id="PF13163">
    <property type="entry name" value="DUF3999"/>
    <property type="match status" value="1"/>
</dbReference>
<feature type="non-terminal residue" evidence="2">
    <location>
        <position position="404"/>
    </location>
</feature>
<feature type="chain" id="PRO_5026801570" evidence="1">
    <location>
        <begin position="22"/>
        <end position="404"/>
    </location>
</feature>
<gene>
    <name evidence="2" type="ORF">F9C29_24400</name>
</gene>
<organism evidence="2 3">
    <name type="scientific">Enterobacter hormaechei</name>
    <dbReference type="NCBI Taxonomy" id="158836"/>
    <lineage>
        <taxon>Bacteria</taxon>
        <taxon>Pseudomonadati</taxon>
        <taxon>Pseudomonadota</taxon>
        <taxon>Gammaproteobacteria</taxon>
        <taxon>Enterobacterales</taxon>
        <taxon>Enterobacteriaceae</taxon>
        <taxon>Enterobacter</taxon>
        <taxon>Enterobacter cloacae complex</taxon>
    </lineage>
</organism>
<accession>A0A6L3XRM2</accession>
<dbReference type="AlphaFoldDB" id="A0A6L3XRM2"/>
<feature type="signal peptide" evidence="1">
    <location>
        <begin position="1"/>
        <end position="21"/>
    </location>
</feature>
<proteinExistence type="predicted"/>
<reference evidence="2 3" key="1">
    <citation type="submission" date="2019-09" db="EMBL/GenBank/DDBJ databases">
        <title>Reversal of blaTEM antimicrobial resistance by CRISPR-Cas9 in clinical E. coli and other Enterobacteriaceae strains.</title>
        <authorList>
            <person name="Tagliaferri T."/>
            <person name="Guimaraes N."/>
            <person name="Pereira M."/>
            <person name="Felicori L."/>
            <person name="Horz H.-P."/>
            <person name="Santos S."/>
            <person name="Mendes T."/>
        </authorList>
    </citation>
    <scope>NUCLEOTIDE SEQUENCE [LARGE SCALE GENOMIC DNA]</scope>
    <source>
        <strain evidence="2 3">E2_blaTEM_MG</strain>
    </source>
</reference>
<protein>
    <submittedName>
        <fullName evidence="2">DUF3999 domain-containing protein</fullName>
    </submittedName>
</protein>
<comment type="caution">
    <text evidence="2">The sequence shown here is derived from an EMBL/GenBank/DDBJ whole genome shotgun (WGS) entry which is preliminary data.</text>
</comment>
<sequence length="404" mass="44239">MKWMNAVVCTALLAVAGPAFCEGAPAESPRDYAYGLSLDTSASSPWYRVMLPLAVYQQSTSPDLRDVRVFNQSGEPVPFSLVTTTRPQPAPTTTALRLFALNASPGGEEDSGDKIMLRARNGVEIVLEGQHAAAAGQHYLLTLPENATEVPLSQLQLFWDTPQGSWQGTASVYYSEDLKNWYTLREEMPLLDVMSGQDRLKLDRIDTDLVLSPEANRYLLLVLNTGRSALTLTGVNAINATEQPESEHISLAGEGERLSESEAVWRWKHPQPLSAIGFMLNGDGVLPAEIAWREADKDRWHTLKKEVIYQLGGKTSEPVPLPGGLVEAVKIKTLNARLPENLPGVTGQRVRYDLVFNAQGKGPYLLAWGNGAAEPASVETDMLIPTELRKTYDLAALPMADTLE</sequence>
<name>A0A6L3XRM2_9ENTR</name>
<dbReference type="Proteomes" id="UP000476281">
    <property type="component" value="Unassembled WGS sequence"/>
</dbReference>
<evidence type="ECO:0000313" key="2">
    <source>
        <dbReference type="EMBL" id="KAB2504524.1"/>
    </source>
</evidence>
<dbReference type="EMBL" id="WBSZ01001222">
    <property type="protein sequence ID" value="KAB2504524.1"/>
    <property type="molecule type" value="Genomic_DNA"/>
</dbReference>
<evidence type="ECO:0000256" key="1">
    <source>
        <dbReference type="SAM" id="SignalP"/>
    </source>
</evidence>
<dbReference type="InterPro" id="IPR025060">
    <property type="entry name" value="DUF3999"/>
</dbReference>
<evidence type="ECO:0000313" key="3">
    <source>
        <dbReference type="Proteomes" id="UP000476281"/>
    </source>
</evidence>